<comment type="caution">
    <text evidence="1">The sequence shown here is derived from an EMBL/GenBank/DDBJ whole genome shotgun (WGS) entry which is preliminary data.</text>
</comment>
<reference evidence="1" key="1">
    <citation type="journal article" date="2021" name="New Phytol.">
        <title>Evolutionary innovations through gain and loss of genes in the ectomycorrhizal Boletales.</title>
        <authorList>
            <person name="Wu G."/>
            <person name="Miyauchi S."/>
            <person name="Morin E."/>
            <person name="Kuo A."/>
            <person name="Drula E."/>
            <person name="Varga T."/>
            <person name="Kohler A."/>
            <person name="Feng B."/>
            <person name="Cao Y."/>
            <person name="Lipzen A."/>
            <person name="Daum C."/>
            <person name="Hundley H."/>
            <person name="Pangilinan J."/>
            <person name="Johnson J."/>
            <person name="Barry K."/>
            <person name="LaButti K."/>
            <person name="Ng V."/>
            <person name="Ahrendt S."/>
            <person name="Min B."/>
            <person name="Choi I.G."/>
            <person name="Park H."/>
            <person name="Plett J.M."/>
            <person name="Magnuson J."/>
            <person name="Spatafora J.W."/>
            <person name="Nagy L.G."/>
            <person name="Henrissat B."/>
            <person name="Grigoriev I.V."/>
            <person name="Yang Z.L."/>
            <person name="Xu J."/>
            <person name="Martin F.M."/>
        </authorList>
    </citation>
    <scope>NUCLEOTIDE SEQUENCE</scope>
    <source>
        <strain evidence="1">KUC20120723A-06</strain>
    </source>
</reference>
<protein>
    <submittedName>
        <fullName evidence="1">Uncharacterized protein</fullName>
    </submittedName>
</protein>
<evidence type="ECO:0000313" key="1">
    <source>
        <dbReference type="EMBL" id="KAH7925803.1"/>
    </source>
</evidence>
<gene>
    <name evidence="1" type="ORF">BV22DRAFT_1194918</name>
</gene>
<evidence type="ECO:0000313" key="2">
    <source>
        <dbReference type="Proteomes" id="UP000790709"/>
    </source>
</evidence>
<dbReference type="EMBL" id="MU266395">
    <property type="protein sequence ID" value="KAH7925803.1"/>
    <property type="molecule type" value="Genomic_DNA"/>
</dbReference>
<organism evidence="1 2">
    <name type="scientific">Leucogyrophana mollusca</name>
    <dbReference type="NCBI Taxonomy" id="85980"/>
    <lineage>
        <taxon>Eukaryota</taxon>
        <taxon>Fungi</taxon>
        <taxon>Dikarya</taxon>
        <taxon>Basidiomycota</taxon>
        <taxon>Agaricomycotina</taxon>
        <taxon>Agaricomycetes</taxon>
        <taxon>Agaricomycetidae</taxon>
        <taxon>Boletales</taxon>
        <taxon>Boletales incertae sedis</taxon>
        <taxon>Leucogyrophana</taxon>
    </lineage>
</organism>
<accession>A0ACB8BKP3</accession>
<sequence>MSSKRKYQGKTSSRPLKASTSDDPRPPDLSLYIQAHEADIVRGPQAISTARSLEVAVCTGPSGACEIKAGSGLLEWGGQPPADPFGERGSASGQEVIWVDRYDARLLLDSLPATATPPFSQRPPSPSGWSDLPSDTEDTFFFSPEEIEDYRRDKRRRLIEKNREERLRALSAAEGGDEPDPDPWGGSDEEPDDGQKELIRRTAKHIMSSANPAQLEMRILANHGVNQKFAFLKGRWPRAWRVAKEEARLENQTLKQSAQQAGNVGLGGLVGYGDSDEDSDSEREGKEPLNDHRPTETLRSQCEGDTKVSGDSSEDALKEARRLRAREWAARRRILNSEPQA</sequence>
<dbReference type="Proteomes" id="UP000790709">
    <property type="component" value="Unassembled WGS sequence"/>
</dbReference>
<name>A0ACB8BKP3_9AGAM</name>
<proteinExistence type="predicted"/>
<keyword evidence="2" id="KW-1185">Reference proteome</keyword>